<protein>
    <submittedName>
        <fullName evidence="1">Uncharacterized protein</fullName>
    </submittedName>
</protein>
<gene>
    <name evidence="1" type="ORF">V6N12_056478</name>
</gene>
<comment type="caution">
    <text evidence="1">The sequence shown here is derived from an EMBL/GenBank/DDBJ whole genome shotgun (WGS) entry which is preliminary data.</text>
</comment>
<sequence>MLVGAIEEVSVQWRQCWTDSFKRQRIFVAFAKFNGRSEYWRKVRSVGSPGTEQIETNFKNSDGNDFNANLKDNIRLKEKVHVEDVVSRCQKGKVEPSSVVSHRAVDNSRCLGLLSDVSEGLISKESTKKTSSWAASVDALNNALNNNYDNLDSDKSKRFWGLSCGG</sequence>
<dbReference type="EMBL" id="JBBPBM010000045">
    <property type="protein sequence ID" value="KAK8522783.1"/>
    <property type="molecule type" value="Genomic_DNA"/>
</dbReference>
<proteinExistence type="predicted"/>
<keyword evidence="2" id="KW-1185">Reference proteome</keyword>
<organism evidence="1 2">
    <name type="scientific">Hibiscus sabdariffa</name>
    <name type="common">roselle</name>
    <dbReference type="NCBI Taxonomy" id="183260"/>
    <lineage>
        <taxon>Eukaryota</taxon>
        <taxon>Viridiplantae</taxon>
        <taxon>Streptophyta</taxon>
        <taxon>Embryophyta</taxon>
        <taxon>Tracheophyta</taxon>
        <taxon>Spermatophyta</taxon>
        <taxon>Magnoliopsida</taxon>
        <taxon>eudicotyledons</taxon>
        <taxon>Gunneridae</taxon>
        <taxon>Pentapetalae</taxon>
        <taxon>rosids</taxon>
        <taxon>malvids</taxon>
        <taxon>Malvales</taxon>
        <taxon>Malvaceae</taxon>
        <taxon>Malvoideae</taxon>
        <taxon>Hibiscus</taxon>
    </lineage>
</organism>
<accession>A0ABR2CSM6</accession>
<evidence type="ECO:0000313" key="2">
    <source>
        <dbReference type="Proteomes" id="UP001472677"/>
    </source>
</evidence>
<reference evidence="1 2" key="1">
    <citation type="journal article" date="2024" name="G3 (Bethesda)">
        <title>Genome assembly of Hibiscus sabdariffa L. provides insights into metabolisms of medicinal natural products.</title>
        <authorList>
            <person name="Kim T."/>
        </authorList>
    </citation>
    <scope>NUCLEOTIDE SEQUENCE [LARGE SCALE GENOMIC DNA]</scope>
    <source>
        <strain evidence="1">TK-2024</strain>
        <tissue evidence="1">Old leaves</tissue>
    </source>
</reference>
<name>A0ABR2CSM6_9ROSI</name>
<evidence type="ECO:0000313" key="1">
    <source>
        <dbReference type="EMBL" id="KAK8522783.1"/>
    </source>
</evidence>
<dbReference type="Proteomes" id="UP001472677">
    <property type="component" value="Unassembled WGS sequence"/>
</dbReference>